<dbReference type="Proteomes" id="UP000652761">
    <property type="component" value="Unassembled WGS sequence"/>
</dbReference>
<evidence type="ECO:0000313" key="1">
    <source>
        <dbReference type="EMBL" id="MQM01925.1"/>
    </source>
</evidence>
<organism evidence="1 2">
    <name type="scientific">Colocasia esculenta</name>
    <name type="common">Wild taro</name>
    <name type="synonym">Arum esculentum</name>
    <dbReference type="NCBI Taxonomy" id="4460"/>
    <lineage>
        <taxon>Eukaryota</taxon>
        <taxon>Viridiplantae</taxon>
        <taxon>Streptophyta</taxon>
        <taxon>Embryophyta</taxon>
        <taxon>Tracheophyta</taxon>
        <taxon>Spermatophyta</taxon>
        <taxon>Magnoliopsida</taxon>
        <taxon>Liliopsida</taxon>
        <taxon>Araceae</taxon>
        <taxon>Aroideae</taxon>
        <taxon>Colocasieae</taxon>
        <taxon>Colocasia</taxon>
    </lineage>
</organism>
<proteinExistence type="predicted"/>
<comment type="caution">
    <text evidence="1">The sequence shown here is derived from an EMBL/GenBank/DDBJ whole genome shotgun (WGS) entry which is preliminary data.</text>
</comment>
<keyword evidence="2" id="KW-1185">Reference proteome</keyword>
<dbReference type="EMBL" id="NMUH01002758">
    <property type="protein sequence ID" value="MQM01925.1"/>
    <property type="molecule type" value="Genomic_DNA"/>
</dbReference>
<accession>A0A843WAT2</accession>
<name>A0A843WAT2_COLES</name>
<reference evidence="1" key="1">
    <citation type="submission" date="2017-07" db="EMBL/GenBank/DDBJ databases">
        <title>Taro Niue Genome Assembly and Annotation.</title>
        <authorList>
            <person name="Atibalentja N."/>
            <person name="Keating K."/>
            <person name="Fields C.J."/>
        </authorList>
    </citation>
    <scope>NUCLEOTIDE SEQUENCE</scope>
    <source>
        <strain evidence="1">Niue_2</strain>
        <tissue evidence="1">Leaf</tissue>
    </source>
</reference>
<dbReference type="AlphaFoldDB" id="A0A843WAT2"/>
<protein>
    <submittedName>
        <fullName evidence="1">Uncharacterized protein</fullName>
    </submittedName>
</protein>
<evidence type="ECO:0000313" key="2">
    <source>
        <dbReference type="Proteomes" id="UP000652761"/>
    </source>
</evidence>
<gene>
    <name evidence="1" type="ORF">Taro_034682</name>
</gene>
<sequence>MGVSASASYKKFWSRKRKRKRGFVPVLGAPNWRGNHGRRRTTWGTPWYNQKGQHHAVTSGLCPSTCVVPSRSVSSDLDTLTLFPELYVRLRERRQWDSDSSRTRSWGYGHQ</sequence>